<dbReference type="InterPro" id="IPR039561">
    <property type="entry name" value="Peptidase_M15C"/>
</dbReference>
<evidence type="ECO:0000313" key="3">
    <source>
        <dbReference type="EMBL" id="NYS26073.1"/>
    </source>
</evidence>
<dbReference type="SUPFAM" id="SSF55166">
    <property type="entry name" value="Hedgehog/DD-peptidase"/>
    <property type="match status" value="1"/>
</dbReference>
<dbReference type="InterPro" id="IPR009045">
    <property type="entry name" value="Zn_M74/Hedgehog-like"/>
</dbReference>
<dbReference type="GO" id="GO:0008233">
    <property type="term" value="F:peptidase activity"/>
    <property type="evidence" value="ECO:0007669"/>
    <property type="project" value="InterPro"/>
</dbReference>
<feature type="domain" description="Peptidase M15C" evidence="2">
    <location>
        <begin position="208"/>
        <end position="267"/>
    </location>
</feature>
<comment type="caution">
    <text evidence="3">The sequence shown here is derived from an EMBL/GenBank/DDBJ whole genome shotgun (WGS) entry which is preliminary data.</text>
</comment>
<evidence type="ECO:0000313" key="4">
    <source>
        <dbReference type="Proteomes" id="UP000529417"/>
    </source>
</evidence>
<dbReference type="Proteomes" id="UP000529417">
    <property type="component" value="Unassembled WGS sequence"/>
</dbReference>
<dbReference type="Pfam" id="PF13539">
    <property type="entry name" value="Peptidase_M15_4"/>
    <property type="match status" value="1"/>
</dbReference>
<keyword evidence="1" id="KW-1133">Transmembrane helix</keyword>
<dbReference type="RefSeq" id="WP_179906868.1">
    <property type="nucleotide sequence ID" value="NZ_JACBXS010000032.1"/>
</dbReference>
<keyword evidence="1" id="KW-0472">Membrane</keyword>
<accession>A0A7Z0I1B2</accession>
<sequence length="281" mass="31451">MRQLPVYILAAAILLAPGIWFALLSRDSTEVDGGGAAVDSGARIEIEMLRQQIQMLHDRIDDMETRIALRPDPSQEELLPYYDRSDPDADWPRDTENQILDSYTQVVVIPSRRSLNEGMSVASPRFLEDLLGRPREDLSDTCQPMTNPDLRDLLVLDDVGPIRVHMLAPAVESLGRVFSEIRRADPDLYDRIGTAGSLCVRQIRGTINRLSSHSFGTAVDLNIDGRLDAFGAGTTQLGLTILADFFAAEGWIWGAAFGREDSMHFEVSREKLLQWREEGRI</sequence>
<reference evidence="3 4" key="1">
    <citation type="journal article" date="2000" name="Arch. Microbiol.">
        <title>Rhodobaca bogoriensis gen. nov. and sp. nov., an alkaliphilic purple nonsulfur bacterium from African Rift Valley soda lakes.</title>
        <authorList>
            <person name="Milford A.D."/>
            <person name="Achenbach L.A."/>
            <person name="Jung D.O."/>
            <person name="Madigan M.T."/>
        </authorList>
    </citation>
    <scope>NUCLEOTIDE SEQUENCE [LARGE SCALE GENOMIC DNA]</scope>
    <source>
        <strain evidence="3 4">2376</strain>
    </source>
</reference>
<keyword evidence="1" id="KW-0812">Transmembrane</keyword>
<gene>
    <name evidence="3" type="ORF">HUK65_13855</name>
</gene>
<protein>
    <submittedName>
        <fullName evidence="3">M15 family metallopeptidase</fullName>
    </submittedName>
</protein>
<name>A0A7Z0I1B2_9RHOB</name>
<keyword evidence="4" id="KW-1185">Reference proteome</keyword>
<proteinExistence type="predicted"/>
<feature type="transmembrane region" description="Helical" evidence="1">
    <location>
        <begin position="6"/>
        <end position="24"/>
    </location>
</feature>
<organism evidence="3 4">
    <name type="scientific">Rhabdonatronobacter sediminivivens</name>
    <dbReference type="NCBI Taxonomy" id="2743469"/>
    <lineage>
        <taxon>Bacteria</taxon>
        <taxon>Pseudomonadati</taxon>
        <taxon>Pseudomonadota</taxon>
        <taxon>Alphaproteobacteria</taxon>
        <taxon>Rhodobacterales</taxon>
        <taxon>Paracoccaceae</taxon>
        <taxon>Rhabdonatronobacter</taxon>
    </lineage>
</organism>
<evidence type="ECO:0000256" key="1">
    <source>
        <dbReference type="SAM" id="Phobius"/>
    </source>
</evidence>
<dbReference type="Gene3D" id="3.30.1380.10">
    <property type="match status" value="1"/>
</dbReference>
<dbReference type="EMBL" id="JACBXS010000032">
    <property type="protein sequence ID" value="NYS26073.1"/>
    <property type="molecule type" value="Genomic_DNA"/>
</dbReference>
<evidence type="ECO:0000259" key="2">
    <source>
        <dbReference type="Pfam" id="PF13539"/>
    </source>
</evidence>
<dbReference type="AlphaFoldDB" id="A0A7Z0I1B2"/>